<organism evidence="2 3">
    <name type="scientific">Saccharopolyspora taberi</name>
    <dbReference type="NCBI Taxonomy" id="60895"/>
    <lineage>
        <taxon>Bacteria</taxon>
        <taxon>Bacillati</taxon>
        <taxon>Actinomycetota</taxon>
        <taxon>Actinomycetes</taxon>
        <taxon>Pseudonocardiales</taxon>
        <taxon>Pseudonocardiaceae</taxon>
        <taxon>Saccharopolyspora</taxon>
    </lineage>
</organism>
<accession>A0ABN3V1N8</accession>
<evidence type="ECO:0000313" key="3">
    <source>
        <dbReference type="Proteomes" id="UP001500979"/>
    </source>
</evidence>
<reference evidence="2 3" key="1">
    <citation type="journal article" date="2019" name="Int. J. Syst. Evol. Microbiol.">
        <title>The Global Catalogue of Microorganisms (GCM) 10K type strain sequencing project: providing services to taxonomists for standard genome sequencing and annotation.</title>
        <authorList>
            <consortium name="The Broad Institute Genomics Platform"/>
            <consortium name="The Broad Institute Genome Sequencing Center for Infectious Disease"/>
            <person name="Wu L."/>
            <person name="Ma J."/>
        </authorList>
    </citation>
    <scope>NUCLEOTIDE SEQUENCE [LARGE SCALE GENOMIC DNA]</scope>
    <source>
        <strain evidence="2 3">JCM 9383</strain>
    </source>
</reference>
<gene>
    <name evidence="2" type="ORF">GCM10010470_02390</name>
</gene>
<dbReference type="Proteomes" id="UP001500979">
    <property type="component" value="Unassembled WGS sequence"/>
</dbReference>
<evidence type="ECO:0000256" key="1">
    <source>
        <dbReference type="SAM" id="MobiDB-lite"/>
    </source>
</evidence>
<protein>
    <recommendedName>
        <fullName evidence="4">Head-to-tail stopper</fullName>
    </recommendedName>
</protein>
<name>A0ABN3V1N8_9PSEU</name>
<proteinExistence type="predicted"/>
<keyword evidence="3" id="KW-1185">Reference proteome</keyword>
<sequence length="122" mass="13372">MRAPRMRQQVMLENPGPPVVDPVTGNERPGPPIATPSRAYLEQRSLYAQQEYQASQSTATTDFILLVPAGTPLTMDSTVIDEAGARYVVVGHPAERRARLNGGRVRYIAAWLRLVSDLQGVS</sequence>
<dbReference type="EMBL" id="BAAAUX010000001">
    <property type="protein sequence ID" value="GAA2774080.1"/>
    <property type="molecule type" value="Genomic_DNA"/>
</dbReference>
<evidence type="ECO:0000313" key="2">
    <source>
        <dbReference type="EMBL" id="GAA2774080.1"/>
    </source>
</evidence>
<comment type="caution">
    <text evidence="2">The sequence shown here is derived from an EMBL/GenBank/DDBJ whole genome shotgun (WGS) entry which is preliminary data.</text>
</comment>
<feature type="region of interest" description="Disordered" evidence="1">
    <location>
        <begin position="1"/>
        <end position="36"/>
    </location>
</feature>
<evidence type="ECO:0008006" key="4">
    <source>
        <dbReference type="Google" id="ProtNLM"/>
    </source>
</evidence>